<reference evidence="1" key="1">
    <citation type="submission" date="2020-03" db="EMBL/GenBank/DDBJ databases">
        <title>The deep terrestrial virosphere.</title>
        <authorList>
            <person name="Holmfeldt K."/>
            <person name="Nilsson E."/>
            <person name="Simone D."/>
            <person name="Lopez-Fernandez M."/>
            <person name="Wu X."/>
            <person name="de Brujin I."/>
            <person name="Lundin D."/>
            <person name="Andersson A."/>
            <person name="Bertilsson S."/>
            <person name="Dopson M."/>
        </authorList>
    </citation>
    <scope>NUCLEOTIDE SEQUENCE</scope>
    <source>
        <strain evidence="1">MM415B01486</strain>
    </source>
</reference>
<name>A0A6M3ILP8_9ZZZZ</name>
<proteinExistence type="predicted"/>
<dbReference type="EMBL" id="MT141312">
    <property type="protein sequence ID" value="QJA58201.1"/>
    <property type="molecule type" value="Genomic_DNA"/>
</dbReference>
<protein>
    <submittedName>
        <fullName evidence="1">Uncharacterized protein</fullName>
    </submittedName>
</protein>
<gene>
    <name evidence="1" type="ORF">MM415B01486_0023</name>
</gene>
<accession>A0A6M3ILP8</accession>
<sequence>MSHAFKRCACGRTYTAAAWRGLPLAGTSLNNPSLESDGPPVAGMAWPLELRHCACGSTIAVELEPVEVHQ</sequence>
<evidence type="ECO:0000313" key="1">
    <source>
        <dbReference type="EMBL" id="QJA58201.1"/>
    </source>
</evidence>
<organism evidence="1">
    <name type="scientific">viral metagenome</name>
    <dbReference type="NCBI Taxonomy" id="1070528"/>
    <lineage>
        <taxon>unclassified sequences</taxon>
        <taxon>metagenomes</taxon>
        <taxon>organismal metagenomes</taxon>
    </lineage>
</organism>
<dbReference type="AlphaFoldDB" id="A0A6M3ILP8"/>